<dbReference type="GO" id="GO:0016787">
    <property type="term" value="F:hydrolase activity"/>
    <property type="evidence" value="ECO:0007669"/>
    <property type="project" value="UniProtKB-KW"/>
</dbReference>
<dbReference type="RefSeq" id="WP_211325170.1">
    <property type="nucleotide sequence ID" value="NZ_QJSP01000023.1"/>
</dbReference>
<keyword evidence="1" id="KW-0378">Hydrolase</keyword>
<evidence type="ECO:0000313" key="4">
    <source>
        <dbReference type="Proteomes" id="UP000247591"/>
    </source>
</evidence>
<keyword evidence="4" id="KW-1185">Reference proteome</keyword>
<dbReference type="SUPFAM" id="SSF63817">
    <property type="entry name" value="Sortase"/>
    <property type="match status" value="1"/>
</dbReference>
<dbReference type="Proteomes" id="UP000247591">
    <property type="component" value="Unassembled WGS sequence"/>
</dbReference>
<comment type="caution">
    <text evidence="3">The sequence shown here is derived from an EMBL/GenBank/DDBJ whole genome shotgun (WGS) entry which is preliminary data.</text>
</comment>
<dbReference type="InterPro" id="IPR042001">
    <property type="entry name" value="Sortase_F"/>
</dbReference>
<proteinExistence type="predicted"/>
<dbReference type="NCBIfam" id="NF033748">
    <property type="entry name" value="class_F_sortase"/>
    <property type="match status" value="1"/>
</dbReference>
<evidence type="ECO:0000256" key="2">
    <source>
        <dbReference type="SAM" id="MobiDB-lite"/>
    </source>
</evidence>
<dbReference type="CDD" id="cd05829">
    <property type="entry name" value="Sortase_F"/>
    <property type="match status" value="1"/>
</dbReference>
<gene>
    <name evidence="3" type="ORF">DFR67_12333</name>
</gene>
<evidence type="ECO:0000256" key="1">
    <source>
        <dbReference type="ARBA" id="ARBA00022801"/>
    </source>
</evidence>
<feature type="compositionally biased region" description="Polar residues" evidence="2">
    <location>
        <begin position="45"/>
        <end position="57"/>
    </location>
</feature>
<protein>
    <submittedName>
        <fullName evidence="3">Sortase family protein</fullName>
    </submittedName>
</protein>
<dbReference type="AlphaFoldDB" id="A0A318RM99"/>
<dbReference type="Gene3D" id="2.40.260.10">
    <property type="entry name" value="Sortase"/>
    <property type="match status" value="1"/>
</dbReference>
<name>A0A318RM99_WILLI</name>
<evidence type="ECO:0000313" key="3">
    <source>
        <dbReference type="EMBL" id="PYE12310.1"/>
    </source>
</evidence>
<reference evidence="3 4" key="1">
    <citation type="submission" date="2018-06" db="EMBL/GenBank/DDBJ databases">
        <title>Genomic Encyclopedia of Type Strains, Phase IV (KMG-IV): sequencing the most valuable type-strain genomes for metagenomic binning, comparative biology and taxonomic classification.</title>
        <authorList>
            <person name="Goeker M."/>
        </authorList>
    </citation>
    <scope>NUCLEOTIDE SEQUENCE [LARGE SCALE GENOMIC DNA]</scope>
    <source>
        <strain evidence="3 4">DSM 45521</strain>
    </source>
</reference>
<dbReference type="InterPro" id="IPR023365">
    <property type="entry name" value="Sortase_dom-sf"/>
</dbReference>
<organism evidence="3 4">
    <name type="scientific">Williamsia limnetica</name>
    <dbReference type="NCBI Taxonomy" id="882452"/>
    <lineage>
        <taxon>Bacteria</taxon>
        <taxon>Bacillati</taxon>
        <taxon>Actinomycetota</taxon>
        <taxon>Actinomycetes</taxon>
        <taxon>Mycobacteriales</taxon>
        <taxon>Nocardiaceae</taxon>
        <taxon>Williamsia</taxon>
    </lineage>
</organism>
<dbReference type="InterPro" id="IPR005754">
    <property type="entry name" value="Sortase"/>
</dbReference>
<feature type="region of interest" description="Disordered" evidence="2">
    <location>
        <begin position="45"/>
        <end position="64"/>
    </location>
</feature>
<accession>A0A318RM99</accession>
<dbReference type="Pfam" id="PF04203">
    <property type="entry name" value="Sortase"/>
    <property type="match status" value="1"/>
</dbReference>
<sequence length="223" mass="23035">MTSLQVPVAHTGRRGRRQLLVLCAFLASMALVLTGCGGGDQFSANSPTSALTSQSPAPTADSVQRVATGPAGLVKSTPTRIEIPSIGVDSKLMGLGLDQTGAMQVPPGGFPAGWYTGAPTPGEDGPAVIAGHVDWDGEPGVFFDLRNVEEGAAISVTRQDGTVAQFEVTRVSAFAKAEFPTDLIYGSLDYPGLRLITCGGAFDESADSYDDNIVAFATLVGSR</sequence>
<dbReference type="EMBL" id="QJSP01000023">
    <property type="protein sequence ID" value="PYE12310.1"/>
    <property type="molecule type" value="Genomic_DNA"/>
</dbReference>